<gene>
    <name evidence="2" type="ORF">E2C01_058908</name>
</gene>
<name>A0A5B7H5Z5_PORTR</name>
<keyword evidence="1" id="KW-0732">Signal</keyword>
<comment type="caution">
    <text evidence="2">The sequence shown here is derived from an EMBL/GenBank/DDBJ whole genome shotgun (WGS) entry which is preliminary data.</text>
</comment>
<dbReference type="AlphaFoldDB" id="A0A5B7H5Z5"/>
<feature type="chain" id="PRO_5022735984" evidence="1">
    <location>
        <begin position="31"/>
        <end position="68"/>
    </location>
</feature>
<evidence type="ECO:0000313" key="2">
    <source>
        <dbReference type="EMBL" id="MPC64787.1"/>
    </source>
</evidence>
<proteinExistence type="predicted"/>
<evidence type="ECO:0000256" key="1">
    <source>
        <dbReference type="SAM" id="SignalP"/>
    </source>
</evidence>
<dbReference type="Proteomes" id="UP000324222">
    <property type="component" value="Unassembled WGS sequence"/>
</dbReference>
<sequence length="68" mass="7365">MRNRITVKKKPCTWSLVTCLPALLAPVCPCKSLTAAATISTLDYLTSSPDIALSHNYLCTQLAEAKQV</sequence>
<accession>A0A5B7H5Z5</accession>
<organism evidence="2 3">
    <name type="scientific">Portunus trituberculatus</name>
    <name type="common">Swimming crab</name>
    <name type="synonym">Neptunus trituberculatus</name>
    <dbReference type="NCBI Taxonomy" id="210409"/>
    <lineage>
        <taxon>Eukaryota</taxon>
        <taxon>Metazoa</taxon>
        <taxon>Ecdysozoa</taxon>
        <taxon>Arthropoda</taxon>
        <taxon>Crustacea</taxon>
        <taxon>Multicrustacea</taxon>
        <taxon>Malacostraca</taxon>
        <taxon>Eumalacostraca</taxon>
        <taxon>Eucarida</taxon>
        <taxon>Decapoda</taxon>
        <taxon>Pleocyemata</taxon>
        <taxon>Brachyura</taxon>
        <taxon>Eubrachyura</taxon>
        <taxon>Portunoidea</taxon>
        <taxon>Portunidae</taxon>
        <taxon>Portuninae</taxon>
        <taxon>Portunus</taxon>
    </lineage>
</organism>
<dbReference type="EMBL" id="VSRR010022581">
    <property type="protein sequence ID" value="MPC64787.1"/>
    <property type="molecule type" value="Genomic_DNA"/>
</dbReference>
<feature type="signal peptide" evidence="1">
    <location>
        <begin position="1"/>
        <end position="30"/>
    </location>
</feature>
<reference evidence="2 3" key="1">
    <citation type="submission" date="2019-05" db="EMBL/GenBank/DDBJ databases">
        <title>Another draft genome of Portunus trituberculatus and its Hox gene families provides insights of decapod evolution.</title>
        <authorList>
            <person name="Jeong J.-H."/>
            <person name="Song I."/>
            <person name="Kim S."/>
            <person name="Choi T."/>
            <person name="Kim D."/>
            <person name="Ryu S."/>
            <person name="Kim W."/>
        </authorList>
    </citation>
    <scope>NUCLEOTIDE SEQUENCE [LARGE SCALE GENOMIC DNA]</scope>
    <source>
        <tissue evidence="2">Muscle</tissue>
    </source>
</reference>
<protein>
    <submittedName>
        <fullName evidence="2">Uncharacterized protein</fullName>
    </submittedName>
</protein>
<evidence type="ECO:0000313" key="3">
    <source>
        <dbReference type="Proteomes" id="UP000324222"/>
    </source>
</evidence>
<keyword evidence="3" id="KW-1185">Reference proteome</keyword>